<proteinExistence type="predicted"/>
<dbReference type="EMBL" id="FOXF01000076">
    <property type="protein sequence ID" value="SFP77215.1"/>
    <property type="molecule type" value="Genomic_DNA"/>
</dbReference>
<protein>
    <submittedName>
        <fullName evidence="1">Uncharacterized protein</fullName>
    </submittedName>
</protein>
<sequence>MGMRRLRYLRSTRVTYEIETEYDGLNCQFNDLVGLVLDENISNVTGRIISYDDAALTVTTDMEVPDELQSGIVYIRKLDGSCEQYTYTRNDSHNLTIDRALPSWSDDYGQTIEYPFFAIGELVKCWVTAVKPADKKVSLTLVNYNEDVFKDDL</sequence>
<accession>A0A662ZL06</accession>
<dbReference type="Proteomes" id="UP000243745">
    <property type="component" value="Unassembled WGS sequence"/>
</dbReference>
<dbReference type="AlphaFoldDB" id="A0A662ZL06"/>
<evidence type="ECO:0000313" key="2">
    <source>
        <dbReference type="Proteomes" id="UP000243745"/>
    </source>
</evidence>
<evidence type="ECO:0000313" key="1">
    <source>
        <dbReference type="EMBL" id="SFP77215.1"/>
    </source>
</evidence>
<gene>
    <name evidence="1" type="ORF">SAMN02910344_02269</name>
</gene>
<name>A0A662ZL06_9GAMM</name>
<keyword evidence="2" id="KW-1185">Reference proteome</keyword>
<organism evidence="1 2">
    <name type="scientific">Ruminobacter amylophilus</name>
    <dbReference type="NCBI Taxonomy" id="867"/>
    <lineage>
        <taxon>Bacteria</taxon>
        <taxon>Pseudomonadati</taxon>
        <taxon>Pseudomonadota</taxon>
        <taxon>Gammaproteobacteria</taxon>
        <taxon>Aeromonadales</taxon>
        <taxon>Succinivibrionaceae</taxon>
        <taxon>Ruminobacter</taxon>
    </lineage>
</organism>
<reference evidence="1 2" key="1">
    <citation type="submission" date="2016-10" db="EMBL/GenBank/DDBJ databases">
        <authorList>
            <person name="Varghese N."/>
            <person name="Submissions S."/>
        </authorList>
    </citation>
    <scope>NUCLEOTIDE SEQUENCE [LARGE SCALE GENOMIC DNA]</scope>
    <source>
        <strain evidence="1 2">DSM 1361</strain>
    </source>
</reference>